<accession>A0A9D4S3A1</accession>
<sequence>MSTRNGADEADAYPHAEWLVMRPCIVEIDRIVIREVQYQLEVNWCRNEEVIVKGVWGAPGLVMGPCIVEIDRIVIREVQYQFEVNRCRNEELNLASIINHTHAHFQDMATDGWKDGQTEGWKDGQTTPKQHPSAYDGGK</sequence>
<dbReference type="AlphaFoldDB" id="A0A9D4S3A1"/>
<dbReference type="Proteomes" id="UP000828390">
    <property type="component" value="Unassembled WGS sequence"/>
</dbReference>
<evidence type="ECO:0000313" key="2">
    <source>
        <dbReference type="EMBL" id="KAH3890176.1"/>
    </source>
</evidence>
<proteinExistence type="predicted"/>
<keyword evidence="3" id="KW-1185">Reference proteome</keyword>
<name>A0A9D4S3A1_DREPO</name>
<feature type="region of interest" description="Disordered" evidence="1">
    <location>
        <begin position="110"/>
        <end position="139"/>
    </location>
</feature>
<comment type="caution">
    <text evidence="2">The sequence shown here is derived from an EMBL/GenBank/DDBJ whole genome shotgun (WGS) entry which is preliminary data.</text>
</comment>
<evidence type="ECO:0000256" key="1">
    <source>
        <dbReference type="SAM" id="MobiDB-lite"/>
    </source>
</evidence>
<dbReference type="EMBL" id="JAIWYP010000001">
    <property type="protein sequence ID" value="KAH3890176.1"/>
    <property type="molecule type" value="Genomic_DNA"/>
</dbReference>
<organism evidence="2 3">
    <name type="scientific">Dreissena polymorpha</name>
    <name type="common">Zebra mussel</name>
    <name type="synonym">Mytilus polymorpha</name>
    <dbReference type="NCBI Taxonomy" id="45954"/>
    <lineage>
        <taxon>Eukaryota</taxon>
        <taxon>Metazoa</taxon>
        <taxon>Spiralia</taxon>
        <taxon>Lophotrochozoa</taxon>
        <taxon>Mollusca</taxon>
        <taxon>Bivalvia</taxon>
        <taxon>Autobranchia</taxon>
        <taxon>Heteroconchia</taxon>
        <taxon>Euheterodonta</taxon>
        <taxon>Imparidentia</taxon>
        <taxon>Neoheterodontei</taxon>
        <taxon>Myida</taxon>
        <taxon>Dreissenoidea</taxon>
        <taxon>Dreissenidae</taxon>
        <taxon>Dreissena</taxon>
    </lineage>
</organism>
<reference evidence="2" key="2">
    <citation type="submission" date="2020-11" db="EMBL/GenBank/DDBJ databases">
        <authorList>
            <person name="McCartney M.A."/>
            <person name="Auch B."/>
            <person name="Kono T."/>
            <person name="Mallez S."/>
            <person name="Becker A."/>
            <person name="Gohl D.M."/>
            <person name="Silverstein K.A.T."/>
            <person name="Koren S."/>
            <person name="Bechman K.B."/>
            <person name="Herman A."/>
            <person name="Abrahante J.E."/>
            <person name="Garbe J."/>
        </authorList>
    </citation>
    <scope>NUCLEOTIDE SEQUENCE</scope>
    <source>
        <strain evidence="2">Duluth1</strain>
        <tissue evidence="2">Whole animal</tissue>
    </source>
</reference>
<gene>
    <name evidence="2" type="ORF">DPMN_014248</name>
</gene>
<feature type="compositionally biased region" description="Basic and acidic residues" evidence="1">
    <location>
        <begin position="112"/>
        <end position="122"/>
    </location>
</feature>
<reference evidence="2" key="1">
    <citation type="journal article" date="2019" name="bioRxiv">
        <title>The Genome of the Zebra Mussel, Dreissena polymorpha: A Resource for Invasive Species Research.</title>
        <authorList>
            <person name="McCartney M.A."/>
            <person name="Auch B."/>
            <person name="Kono T."/>
            <person name="Mallez S."/>
            <person name="Zhang Y."/>
            <person name="Obille A."/>
            <person name="Becker A."/>
            <person name="Abrahante J.E."/>
            <person name="Garbe J."/>
            <person name="Badalamenti J.P."/>
            <person name="Herman A."/>
            <person name="Mangelson H."/>
            <person name="Liachko I."/>
            <person name="Sullivan S."/>
            <person name="Sone E.D."/>
            <person name="Koren S."/>
            <person name="Silverstein K.A.T."/>
            <person name="Beckman K.B."/>
            <person name="Gohl D.M."/>
        </authorList>
    </citation>
    <scope>NUCLEOTIDE SEQUENCE</scope>
    <source>
        <strain evidence="2">Duluth1</strain>
        <tissue evidence="2">Whole animal</tissue>
    </source>
</reference>
<evidence type="ECO:0000313" key="3">
    <source>
        <dbReference type="Proteomes" id="UP000828390"/>
    </source>
</evidence>
<protein>
    <submittedName>
        <fullName evidence="2">Uncharacterized protein</fullName>
    </submittedName>
</protein>